<evidence type="ECO:0000313" key="1">
    <source>
        <dbReference type="EMBL" id="VDI06485.1"/>
    </source>
</evidence>
<dbReference type="OrthoDB" id="6143850at2759"/>
<accession>A0A8B6CK55</accession>
<keyword evidence="2" id="KW-1185">Reference proteome</keyword>
<name>A0A8B6CK55_MYTGA</name>
<gene>
    <name evidence="1" type="ORF">MGAL_10B052319</name>
</gene>
<proteinExistence type="predicted"/>
<protein>
    <submittedName>
        <fullName evidence="1">Uncharacterized protein</fullName>
    </submittedName>
</protein>
<reference evidence="1" key="1">
    <citation type="submission" date="2018-11" db="EMBL/GenBank/DDBJ databases">
        <authorList>
            <person name="Alioto T."/>
            <person name="Alioto T."/>
        </authorList>
    </citation>
    <scope>NUCLEOTIDE SEQUENCE</scope>
</reference>
<dbReference type="EMBL" id="UYJE01001940">
    <property type="protein sequence ID" value="VDI06485.1"/>
    <property type="molecule type" value="Genomic_DNA"/>
</dbReference>
<dbReference type="AlphaFoldDB" id="A0A8B6CK55"/>
<organism evidence="1 2">
    <name type="scientific">Mytilus galloprovincialis</name>
    <name type="common">Mediterranean mussel</name>
    <dbReference type="NCBI Taxonomy" id="29158"/>
    <lineage>
        <taxon>Eukaryota</taxon>
        <taxon>Metazoa</taxon>
        <taxon>Spiralia</taxon>
        <taxon>Lophotrochozoa</taxon>
        <taxon>Mollusca</taxon>
        <taxon>Bivalvia</taxon>
        <taxon>Autobranchia</taxon>
        <taxon>Pteriomorphia</taxon>
        <taxon>Mytilida</taxon>
        <taxon>Mytiloidea</taxon>
        <taxon>Mytilidae</taxon>
        <taxon>Mytilinae</taxon>
        <taxon>Mytilus</taxon>
    </lineage>
</organism>
<sequence>MPAVQCPIPGYEYVTEDLDAAIVSVLITVHSTTHAPGPVTTSKVKKVKRPAISTAGTTTKVAGRDKVVQLPECCDVQLRKDLTRSAGGSLTNKPVQEVLAAIKKLAVREENTMGHDKSASARLRESVCPAYGHKCGYCNREHHFEKVCRSKEKSKSDTDIHNTDDCEGAFYDSLCSIASDSHRINDRMLAIDHHPYDNLSDT</sequence>
<dbReference type="Proteomes" id="UP000596742">
    <property type="component" value="Unassembled WGS sequence"/>
</dbReference>
<evidence type="ECO:0000313" key="2">
    <source>
        <dbReference type="Proteomes" id="UP000596742"/>
    </source>
</evidence>
<comment type="caution">
    <text evidence="1">The sequence shown here is derived from an EMBL/GenBank/DDBJ whole genome shotgun (WGS) entry which is preliminary data.</text>
</comment>